<gene>
    <name evidence="16" type="ORF">ZIOFF_054945</name>
</gene>
<evidence type="ECO:0000256" key="5">
    <source>
        <dbReference type="ARBA" id="ARBA00022729"/>
    </source>
</evidence>
<evidence type="ECO:0000256" key="8">
    <source>
        <dbReference type="ARBA" id="ARBA00022840"/>
    </source>
</evidence>
<sequence>MASGSGGLSVAVIIILVIFGGIIQLVIAILVIRCVQNMRKSSIDARMHPSCSETGSMDPSLSHESRIEMKPIEEFLFRIMKEKPIRFTPQNLVDFTQNFVEKLGSGGNGTVFKGQFPNGVQVAVKVLHGTSSKKAEEQFMAEVGTIGRTYHLNLVKLYGFCFDEMTKALVYEYMEKGSLDQYLFDQAQERIEFSKLYEIAVGTAKGIRYLHEECQQKIVHYDIKPANILLTTEFVPKIADFGLAKLCERNKLKTHSVVAFGGRGTPGYAAPEMWSPSPVTHKVDVYSFGMLLFEMLGKRKNFDAKQAESKEWFPVWVWNRFEQGEIKSIIEESGVEEKDREKVERLCLVALKCIQHQPEERPTMNCVVQVLEGRDTNPVVNNPFKHIEPYSVDISMWSSMTSTTATFSTSTGVGSSS</sequence>
<evidence type="ECO:0000256" key="1">
    <source>
        <dbReference type="ARBA" id="ARBA00004479"/>
    </source>
</evidence>
<comment type="subcellular location">
    <subcellularLocation>
        <location evidence="1">Membrane</location>
        <topology evidence="1">Single-pass type I membrane protein</topology>
    </subcellularLocation>
</comment>
<dbReference type="PROSITE" id="PS00108">
    <property type="entry name" value="PROTEIN_KINASE_ST"/>
    <property type="match status" value="1"/>
</dbReference>
<evidence type="ECO:0000256" key="14">
    <source>
        <dbReference type="SAM" id="Phobius"/>
    </source>
</evidence>
<comment type="caution">
    <text evidence="16">The sequence shown here is derived from an EMBL/GenBank/DDBJ whole genome shotgun (WGS) entry which is preliminary data.</text>
</comment>
<evidence type="ECO:0000313" key="16">
    <source>
        <dbReference type="EMBL" id="KAG6486375.1"/>
    </source>
</evidence>
<keyword evidence="5" id="KW-0732">Signal</keyword>
<proteinExistence type="inferred from homology"/>
<evidence type="ECO:0000256" key="7">
    <source>
        <dbReference type="ARBA" id="ARBA00022777"/>
    </source>
</evidence>
<dbReference type="InterPro" id="IPR000719">
    <property type="entry name" value="Prot_kinase_dom"/>
</dbReference>
<feature type="binding site" evidence="12">
    <location>
        <position position="125"/>
    </location>
    <ligand>
        <name>ATP</name>
        <dbReference type="ChEBI" id="CHEBI:30616"/>
    </ligand>
</feature>
<dbReference type="Proteomes" id="UP000734854">
    <property type="component" value="Unassembled WGS sequence"/>
</dbReference>
<name>A0A8J5FFP0_ZINOF</name>
<dbReference type="PANTHER" id="PTHR27009">
    <property type="entry name" value="RUST RESISTANCE KINASE LR10-RELATED"/>
    <property type="match status" value="1"/>
</dbReference>
<accession>A0A8J5FFP0</accession>
<evidence type="ECO:0000313" key="17">
    <source>
        <dbReference type="Proteomes" id="UP000734854"/>
    </source>
</evidence>
<keyword evidence="8 12" id="KW-0067">ATP-binding</keyword>
<keyword evidence="9 14" id="KW-1133">Transmembrane helix</keyword>
<dbReference type="GO" id="GO:0004674">
    <property type="term" value="F:protein serine/threonine kinase activity"/>
    <property type="evidence" value="ECO:0007669"/>
    <property type="project" value="UniProtKB-KW"/>
</dbReference>
<feature type="transmembrane region" description="Helical" evidence="14">
    <location>
        <begin position="6"/>
        <end position="32"/>
    </location>
</feature>
<evidence type="ECO:0000256" key="3">
    <source>
        <dbReference type="ARBA" id="ARBA00022679"/>
    </source>
</evidence>
<dbReference type="InterPro" id="IPR001245">
    <property type="entry name" value="Ser-Thr/Tyr_kinase_cat_dom"/>
</dbReference>
<dbReference type="FunFam" id="1.10.510.10:FF:000537">
    <property type="entry name" value="Putative receptor-like protein kinase"/>
    <property type="match status" value="1"/>
</dbReference>
<dbReference type="Pfam" id="PF07714">
    <property type="entry name" value="PK_Tyr_Ser-Thr"/>
    <property type="match status" value="1"/>
</dbReference>
<reference evidence="16 17" key="1">
    <citation type="submission" date="2020-08" db="EMBL/GenBank/DDBJ databases">
        <title>Plant Genome Project.</title>
        <authorList>
            <person name="Zhang R.-G."/>
        </authorList>
    </citation>
    <scope>NUCLEOTIDE SEQUENCE [LARGE SCALE GENOMIC DNA]</scope>
    <source>
        <tissue evidence="16">Rhizome</tissue>
    </source>
</reference>
<dbReference type="PROSITE" id="PS50011">
    <property type="entry name" value="PROTEIN_KINASE_DOM"/>
    <property type="match status" value="1"/>
</dbReference>
<keyword evidence="10 14" id="KW-0472">Membrane</keyword>
<organism evidence="16 17">
    <name type="scientific">Zingiber officinale</name>
    <name type="common">Ginger</name>
    <name type="synonym">Amomum zingiber</name>
    <dbReference type="NCBI Taxonomy" id="94328"/>
    <lineage>
        <taxon>Eukaryota</taxon>
        <taxon>Viridiplantae</taxon>
        <taxon>Streptophyta</taxon>
        <taxon>Embryophyta</taxon>
        <taxon>Tracheophyta</taxon>
        <taxon>Spermatophyta</taxon>
        <taxon>Magnoliopsida</taxon>
        <taxon>Liliopsida</taxon>
        <taxon>Zingiberales</taxon>
        <taxon>Zingiberaceae</taxon>
        <taxon>Zingiber</taxon>
    </lineage>
</organism>
<dbReference type="GO" id="GO:0016020">
    <property type="term" value="C:membrane"/>
    <property type="evidence" value="ECO:0007669"/>
    <property type="project" value="UniProtKB-SubCell"/>
</dbReference>
<feature type="domain" description="Protein kinase" evidence="15">
    <location>
        <begin position="97"/>
        <end position="380"/>
    </location>
</feature>
<protein>
    <recommendedName>
        <fullName evidence="15">Protein kinase domain-containing protein</fullName>
    </recommendedName>
</protein>
<dbReference type="EMBL" id="JACMSC010000015">
    <property type="protein sequence ID" value="KAG6486375.1"/>
    <property type="molecule type" value="Genomic_DNA"/>
</dbReference>
<evidence type="ECO:0000256" key="2">
    <source>
        <dbReference type="ARBA" id="ARBA00022527"/>
    </source>
</evidence>
<keyword evidence="4 14" id="KW-0812">Transmembrane</keyword>
<dbReference type="InterPro" id="IPR017441">
    <property type="entry name" value="Protein_kinase_ATP_BS"/>
</dbReference>
<evidence type="ECO:0000256" key="10">
    <source>
        <dbReference type="ARBA" id="ARBA00023136"/>
    </source>
</evidence>
<dbReference type="PROSITE" id="PS00107">
    <property type="entry name" value="PROTEIN_KINASE_ATP"/>
    <property type="match status" value="1"/>
</dbReference>
<dbReference type="FunFam" id="3.30.200.20:FF:000178">
    <property type="entry name" value="serine/threonine-protein kinase PBS1-like"/>
    <property type="match status" value="1"/>
</dbReference>
<dbReference type="AlphaFoldDB" id="A0A8J5FFP0"/>
<dbReference type="GO" id="GO:0005524">
    <property type="term" value="F:ATP binding"/>
    <property type="evidence" value="ECO:0007669"/>
    <property type="project" value="UniProtKB-UniRule"/>
</dbReference>
<comment type="similarity">
    <text evidence="13">Belongs to the protein kinase superfamily.</text>
</comment>
<keyword evidence="7" id="KW-0418">Kinase</keyword>
<keyword evidence="2 13" id="KW-0723">Serine/threonine-protein kinase</keyword>
<keyword evidence="17" id="KW-1185">Reference proteome</keyword>
<keyword evidence="11" id="KW-0325">Glycoprotein</keyword>
<evidence type="ECO:0000256" key="6">
    <source>
        <dbReference type="ARBA" id="ARBA00022741"/>
    </source>
</evidence>
<dbReference type="OrthoDB" id="4062651at2759"/>
<keyword evidence="6 12" id="KW-0547">Nucleotide-binding</keyword>
<dbReference type="InterPro" id="IPR008271">
    <property type="entry name" value="Ser/Thr_kinase_AS"/>
</dbReference>
<evidence type="ECO:0000259" key="15">
    <source>
        <dbReference type="PROSITE" id="PS50011"/>
    </source>
</evidence>
<dbReference type="InterPro" id="IPR045874">
    <property type="entry name" value="LRK10/LRL21-25-like"/>
</dbReference>
<dbReference type="SMART" id="SM00220">
    <property type="entry name" value="S_TKc"/>
    <property type="match status" value="1"/>
</dbReference>
<keyword evidence="3" id="KW-0808">Transferase</keyword>
<evidence type="ECO:0000256" key="11">
    <source>
        <dbReference type="ARBA" id="ARBA00023180"/>
    </source>
</evidence>
<evidence type="ECO:0000256" key="9">
    <source>
        <dbReference type="ARBA" id="ARBA00022989"/>
    </source>
</evidence>
<evidence type="ECO:0000256" key="12">
    <source>
        <dbReference type="PROSITE-ProRule" id="PRU10141"/>
    </source>
</evidence>
<evidence type="ECO:0000256" key="13">
    <source>
        <dbReference type="RuleBase" id="RU000304"/>
    </source>
</evidence>
<evidence type="ECO:0000256" key="4">
    <source>
        <dbReference type="ARBA" id="ARBA00022692"/>
    </source>
</evidence>